<gene>
    <name evidence="4" type="ORF">ABE541_02520</name>
</gene>
<dbReference type="EC" id="2.1.1.-" evidence="4"/>
<protein>
    <submittedName>
        <fullName evidence="4">Class I SAM-dependent methyltransferase</fullName>
        <ecNumber evidence="4">2.1.1.-</ecNumber>
    </submittedName>
</protein>
<evidence type="ECO:0000256" key="2">
    <source>
        <dbReference type="ARBA" id="ARBA00022679"/>
    </source>
</evidence>
<proteinExistence type="predicted"/>
<keyword evidence="5" id="KW-1185">Reference proteome</keyword>
<dbReference type="PANTHER" id="PTHR43861:SF1">
    <property type="entry name" value="TRANS-ACONITATE 2-METHYLTRANSFERASE"/>
    <property type="match status" value="1"/>
</dbReference>
<keyword evidence="2 4" id="KW-0808">Transferase</keyword>
<dbReference type="GO" id="GO:0008168">
    <property type="term" value="F:methyltransferase activity"/>
    <property type="evidence" value="ECO:0007669"/>
    <property type="project" value="UniProtKB-KW"/>
</dbReference>
<dbReference type="RefSeq" id="WP_132843371.1">
    <property type="nucleotide sequence ID" value="NZ_JBDJLH010000005.1"/>
</dbReference>
<organism evidence="4 5">
    <name type="scientific">Sphingobacterium kitahiroshimense</name>
    <dbReference type="NCBI Taxonomy" id="470446"/>
    <lineage>
        <taxon>Bacteria</taxon>
        <taxon>Pseudomonadati</taxon>
        <taxon>Bacteroidota</taxon>
        <taxon>Sphingobacteriia</taxon>
        <taxon>Sphingobacteriales</taxon>
        <taxon>Sphingobacteriaceae</taxon>
        <taxon>Sphingobacterium</taxon>
    </lineage>
</organism>
<dbReference type="InterPro" id="IPR029063">
    <property type="entry name" value="SAM-dependent_MTases_sf"/>
</dbReference>
<evidence type="ECO:0000256" key="1">
    <source>
        <dbReference type="ARBA" id="ARBA00022603"/>
    </source>
</evidence>
<evidence type="ECO:0000259" key="3">
    <source>
        <dbReference type="Pfam" id="PF13649"/>
    </source>
</evidence>
<dbReference type="Pfam" id="PF13649">
    <property type="entry name" value="Methyltransf_25"/>
    <property type="match status" value="1"/>
</dbReference>
<dbReference type="EMBL" id="JBDJNQ010000001">
    <property type="protein sequence ID" value="MEN5376126.1"/>
    <property type="molecule type" value="Genomic_DNA"/>
</dbReference>
<reference evidence="4 5" key="1">
    <citation type="submission" date="2024-04" db="EMBL/GenBank/DDBJ databases">
        <title>WGS of bacteria from Torrens River.</title>
        <authorList>
            <person name="Wyrsch E.R."/>
            <person name="Drigo B."/>
        </authorList>
    </citation>
    <scope>NUCLEOTIDE SEQUENCE [LARGE SCALE GENOMIC DNA]</scope>
    <source>
        <strain evidence="4 5">TWI391</strain>
    </source>
</reference>
<dbReference type="CDD" id="cd02440">
    <property type="entry name" value="AdoMet_MTases"/>
    <property type="match status" value="1"/>
</dbReference>
<name>A0ABV0BN19_9SPHI</name>
<dbReference type="GO" id="GO:0032259">
    <property type="term" value="P:methylation"/>
    <property type="evidence" value="ECO:0007669"/>
    <property type="project" value="UniProtKB-KW"/>
</dbReference>
<accession>A0ABV0BN19</accession>
<evidence type="ECO:0000313" key="4">
    <source>
        <dbReference type="EMBL" id="MEN5376126.1"/>
    </source>
</evidence>
<dbReference type="PANTHER" id="PTHR43861">
    <property type="entry name" value="TRANS-ACONITATE 2-METHYLTRANSFERASE-RELATED"/>
    <property type="match status" value="1"/>
</dbReference>
<keyword evidence="1 4" id="KW-0489">Methyltransferase</keyword>
<dbReference type="Proteomes" id="UP001409291">
    <property type="component" value="Unassembled WGS sequence"/>
</dbReference>
<comment type="caution">
    <text evidence="4">The sequence shown here is derived from an EMBL/GenBank/DDBJ whole genome shotgun (WGS) entry which is preliminary data.</text>
</comment>
<feature type="domain" description="Methyltransferase" evidence="3">
    <location>
        <begin position="55"/>
        <end position="153"/>
    </location>
</feature>
<dbReference type="Gene3D" id="3.40.50.150">
    <property type="entry name" value="Vaccinia Virus protein VP39"/>
    <property type="match status" value="1"/>
</dbReference>
<evidence type="ECO:0000313" key="5">
    <source>
        <dbReference type="Proteomes" id="UP001409291"/>
    </source>
</evidence>
<dbReference type="SUPFAM" id="SSF53335">
    <property type="entry name" value="S-adenosyl-L-methionine-dependent methyltransferases"/>
    <property type="match status" value="1"/>
</dbReference>
<dbReference type="InterPro" id="IPR041698">
    <property type="entry name" value="Methyltransf_25"/>
</dbReference>
<sequence length="243" mass="28036">MEYKSTLKEIEERFDQDVARFSNLDTGQQTTLDALFNMELITDGIAAVYPELNHVLDIGCGAGNYPVKLAQKMSDFECTLVDLSQPMLEKAQERVQEVISGQVQILKGDFRTAELKENHYDVIIATAVFHHLRDDQDWEHAFKKLYSLLKEGGSIWIFDLVIHDHDAIQKLIYDNYYGRYLTGLKDENYRDHVFAYIEHEDTPRSLTYQLDLLKKVGFNSVDVLHKKLNFASFVAFKSRTTAS</sequence>